<dbReference type="Pfam" id="PF08241">
    <property type="entry name" value="Methyltransf_11"/>
    <property type="match status" value="1"/>
</dbReference>
<dbReference type="GO" id="GO:0008757">
    <property type="term" value="F:S-adenosylmethionine-dependent methyltransferase activity"/>
    <property type="evidence" value="ECO:0007669"/>
    <property type="project" value="InterPro"/>
</dbReference>
<dbReference type="EnsemblMetazoa" id="OVOC4237.1">
    <property type="protein sequence ID" value="OVOC4237.1"/>
    <property type="gene ID" value="WBGene00241046"/>
</dbReference>
<dbReference type="AlphaFoldDB" id="A0A8R1TTM9"/>
<dbReference type="GO" id="GO:0106335">
    <property type="term" value="F:tRNA (5-carboxymethyluridine(34)-5-O)-methyltransferase activity"/>
    <property type="evidence" value="ECO:0007669"/>
    <property type="project" value="TreeGrafter"/>
</dbReference>
<keyword evidence="5" id="KW-1185">Reference proteome</keyword>
<dbReference type="GO" id="GO:0005634">
    <property type="term" value="C:nucleus"/>
    <property type="evidence" value="ECO:0007669"/>
    <property type="project" value="TreeGrafter"/>
</dbReference>
<sequence>MDIEKQYVREAYRHLASHPDTACYGSETRKLMLRWINVQKFINQLPLGTIAIDIGKYSFLNLGCGEAKYYRSDCFFMDCDTCLEMLAQLQLSPMVDLQLADALNLPYRSNSIDAALLVSVLHHFTTLDRRKRALTEVARCLRPRGQVLICVWAFEQPNGKFPSQDVLVPCQLHHCNSISPNNHNKSVRFHMNSTREQRLIRDSIAVNFLAENATQTEHISLFHRIFKIFSSFHGLLRHLLSTLNECARKYYSSTPISGILRSLMRHNAIEQFSVKLAEHTIEMALIEALCITQQHNPYRFYHLFKKDELKALIAMIPSVRLVHLDYEHANWWAVVEKLDLFS</sequence>
<organism evidence="4 5">
    <name type="scientific">Onchocerca volvulus</name>
    <dbReference type="NCBI Taxonomy" id="6282"/>
    <lineage>
        <taxon>Eukaryota</taxon>
        <taxon>Metazoa</taxon>
        <taxon>Ecdysozoa</taxon>
        <taxon>Nematoda</taxon>
        <taxon>Chromadorea</taxon>
        <taxon>Rhabditida</taxon>
        <taxon>Spirurina</taxon>
        <taxon>Spiruromorpha</taxon>
        <taxon>Filarioidea</taxon>
        <taxon>Onchocercidae</taxon>
        <taxon>Onchocerca</taxon>
    </lineage>
</organism>
<dbReference type="Gene3D" id="3.40.50.150">
    <property type="entry name" value="Vaccinia Virus protein VP39"/>
    <property type="match status" value="1"/>
</dbReference>
<dbReference type="InterPro" id="IPR051422">
    <property type="entry name" value="AlkB_tRNA_MeTrf/Diox"/>
</dbReference>
<evidence type="ECO:0000256" key="2">
    <source>
        <dbReference type="ARBA" id="ARBA00022679"/>
    </source>
</evidence>
<dbReference type="InterPro" id="IPR029063">
    <property type="entry name" value="SAM-dependent_MTases_sf"/>
</dbReference>
<dbReference type="SUPFAM" id="SSF53335">
    <property type="entry name" value="S-adenosyl-L-methionine-dependent methyltransferases"/>
    <property type="match status" value="1"/>
</dbReference>
<dbReference type="GO" id="GO:0030488">
    <property type="term" value="P:tRNA methylation"/>
    <property type="evidence" value="ECO:0007669"/>
    <property type="project" value="TreeGrafter"/>
</dbReference>
<dbReference type="GO" id="GO:0000049">
    <property type="term" value="F:tRNA binding"/>
    <property type="evidence" value="ECO:0007669"/>
    <property type="project" value="TreeGrafter"/>
</dbReference>
<accession>A0A8R1TTM9</accession>
<dbReference type="GO" id="GO:0005737">
    <property type="term" value="C:cytoplasm"/>
    <property type="evidence" value="ECO:0007669"/>
    <property type="project" value="TreeGrafter"/>
</dbReference>
<evidence type="ECO:0000256" key="1">
    <source>
        <dbReference type="ARBA" id="ARBA00022603"/>
    </source>
</evidence>
<dbReference type="InterPro" id="IPR013216">
    <property type="entry name" value="Methyltransf_11"/>
</dbReference>
<dbReference type="OMA" id="NHVEELH"/>
<reference evidence="4" key="2">
    <citation type="submission" date="2022-06" db="UniProtKB">
        <authorList>
            <consortium name="EnsemblMetazoa"/>
        </authorList>
    </citation>
    <scope>IDENTIFICATION</scope>
</reference>
<evidence type="ECO:0000313" key="5">
    <source>
        <dbReference type="Proteomes" id="UP000024404"/>
    </source>
</evidence>
<evidence type="ECO:0000259" key="3">
    <source>
        <dbReference type="Pfam" id="PF08241"/>
    </source>
</evidence>
<protein>
    <submittedName>
        <fullName evidence="4">Methyltransf_11 domain-containing protein</fullName>
    </submittedName>
</protein>
<evidence type="ECO:0000313" key="4">
    <source>
        <dbReference type="EnsemblMetazoa" id="OVOC4237.1"/>
    </source>
</evidence>
<dbReference type="GO" id="GO:0002098">
    <property type="term" value="P:tRNA wobble uridine modification"/>
    <property type="evidence" value="ECO:0007669"/>
    <property type="project" value="TreeGrafter"/>
</dbReference>
<dbReference type="EMBL" id="CMVM020000129">
    <property type="status" value="NOT_ANNOTATED_CDS"/>
    <property type="molecule type" value="Genomic_DNA"/>
</dbReference>
<keyword evidence="1" id="KW-0489">Methyltransferase</keyword>
<proteinExistence type="predicted"/>
<feature type="domain" description="Methyltransferase type 11" evidence="3">
    <location>
        <begin position="60"/>
        <end position="149"/>
    </location>
</feature>
<dbReference type="PANTHER" id="PTHR13069">
    <property type="entry name" value="ALKYLATED DNA REPAIR PROTEIN ALKB HOMOLOG 8"/>
    <property type="match status" value="1"/>
</dbReference>
<name>A0A8R1TTM9_ONCVO</name>
<dbReference type="Proteomes" id="UP000024404">
    <property type="component" value="Unassembled WGS sequence"/>
</dbReference>
<dbReference type="PANTHER" id="PTHR13069:SF34">
    <property type="entry name" value="METHYLTRANSFERASE TYPE 11 DOMAIN-CONTAINING PROTEIN"/>
    <property type="match status" value="1"/>
</dbReference>
<keyword evidence="2" id="KW-0808">Transferase</keyword>
<reference evidence="5" key="1">
    <citation type="submission" date="2013-10" db="EMBL/GenBank/DDBJ databases">
        <title>Genome sequencing of Onchocerca volvulus.</title>
        <authorList>
            <person name="Cotton J."/>
            <person name="Tsai J."/>
            <person name="Stanley E."/>
            <person name="Tracey A."/>
            <person name="Holroyd N."/>
            <person name="Lustigman S."/>
            <person name="Berriman M."/>
        </authorList>
    </citation>
    <scope>NUCLEOTIDE SEQUENCE</scope>
</reference>